<dbReference type="Pfam" id="PF14146">
    <property type="entry name" value="DUF4305"/>
    <property type="match status" value="1"/>
</dbReference>
<keyword evidence="1" id="KW-0472">Membrane</keyword>
<keyword evidence="1" id="KW-1133">Transmembrane helix</keyword>
<dbReference type="Proteomes" id="UP000053681">
    <property type="component" value="Unassembled WGS sequence"/>
</dbReference>
<keyword evidence="3" id="KW-1185">Reference proteome</keyword>
<organism evidence="2 3">
    <name type="scientific">Priestia veravalensis</name>
    <dbReference type="NCBI Taxonomy" id="1414648"/>
    <lineage>
        <taxon>Bacteria</taxon>
        <taxon>Bacillati</taxon>
        <taxon>Bacillota</taxon>
        <taxon>Bacilli</taxon>
        <taxon>Bacillales</taxon>
        <taxon>Bacillaceae</taxon>
        <taxon>Priestia</taxon>
    </lineage>
</organism>
<sequence>MSNIPLTRGFIYLIMGILFTYLAILSVDTTVWTLPTILFALVAAFDFRLAIRTFSLHRKIKKLQEQYKKSNSNDSQK</sequence>
<accession>A0A0V8JHR7</accession>
<reference evidence="2 3" key="1">
    <citation type="submission" date="2015-11" db="EMBL/GenBank/DDBJ databases">
        <title>Bacillus caseinolyticus sp nov.</title>
        <authorList>
            <person name="Dastager S.G."/>
            <person name="Mawlankar R."/>
        </authorList>
    </citation>
    <scope>NUCLEOTIDE SEQUENCE [LARGE SCALE GENOMIC DNA]</scope>
    <source>
        <strain evidence="2 3">SGD-V-76</strain>
    </source>
</reference>
<dbReference type="AlphaFoldDB" id="A0A0V8JHR7"/>
<evidence type="ECO:0000256" key="1">
    <source>
        <dbReference type="SAM" id="Phobius"/>
    </source>
</evidence>
<evidence type="ECO:0000313" key="2">
    <source>
        <dbReference type="EMBL" id="KSU86577.1"/>
    </source>
</evidence>
<dbReference type="InterPro" id="IPR025426">
    <property type="entry name" value="DUF4305"/>
</dbReference>
<proteinExistence type="predicted"/>
<feature type="transmembrane region" description="Helical" evidence="1">
    <location>
        <begin position="9"/>
        <end position="26"/>
    </location>
</feature>
<dbReference type="RefSeq" id="WP_062687248.1">
    <property type="nucleotide sequence ID" value="NZ_KQ758692.1"/>
</dbReference>
<evidence type="ECO:0000313" key="3">
    <source>
        <dbReference type="Proteomes" id="UP000053681"/>
    </source>
</evidence>
<comment type="caution">
    <text evidence="2">The sequence shown here is derived from an EMBL/GenBank/DDBJ whole genome shotgun (WGS) entry which is preliminary data.</text>
</comment>
<name>A0A0V8JHR7_9BACI</name>
<keyword evidence="1" id="KW-0812">Transmembrane</keyword>
<dbReference type="EMBL" id="LNQP01000077">
    <property type="protein sequence ID" value="KSU86577.1"/>
    <property type="molecule type" value="Genomic_DNA"/>
</dbReference>
<feature type="transmembrane region" description="Helical" evidence="1">
    <location>
        <begin position="32"/>
        <end position="51"/>
    </location>
</feature>
<protein>
    <recommendedName>
        <fullName evidence="4">DUF4305 domain-containing protein</fullName>
    </recommendedName>
</protein>
<evidence type="ECO:0008006" key="4">
    <source>
        <dbReference type="Google" id="ProtNLM"/>
    </source>
</evidence>
<gene>
    <name evidence="2" type="ORF">AS180_17980</name>
</gene>